<dbReference type="SMART" id="SM00079">
    <property type="entry name" value="PBPe"/>
    <property type="match status" value="1"/>
</dbReference>
<dbReference type="PROSITE" id="PS51257">
    <property type="entry name" value="PROKAR_LIPOPROTEIN"/>
    <property type="match status" value="1"/>
</dbReference>
<feature type="chain" id="PRO_5038878556" evidence="5">
    <location>
        <begin position="20"/>
        <end position="269"/>
    </location>
</feature>
<dbReference type="GO" id="GO:0030313">
    <property type="term" value="C:cell envelope"/>
    <property type="evidence" value="ECO:0007669"/>
    <property type="project" value="UniProtKB-SubCell"/>
</dbReference>
<dbReference type="RefSeq" id="WP_015614015.1">
    <property type="nucleotide sequence ID" value="NC_021182.1"/>
</dbReference>
<dbReference type="PROSITE" id="PS01039">
    <property type="entry name" value="SBP_BACTERIAL_3"/>
    <property type="match status" value="1"/>
</dbReference>
<dbReference type="InterPro" id="IPR018313">
    <property type="entry name" value="SBP_3_CS"/>
</dbReference>
<evidence type="ECO:0000313" key="8">
    <source>
        <dbReference type="EMBL" id="AGK95689.1"/>
    </source>
</evidence>
<dbReference type="EMBL" id="CP003261">
    <property type="protein sequence ID" value="AGK95689.1"/>
    <property type="molecule type" value="Genomic_DNA"/>
</dbReference>
<dbReference type="AlphaFoldDB" id="R4K583"/>
<dbReference type="InterPro" id="IPR001638">
    <property type="entry name" value="Solute-binding_3/MltF_N"/>
</dbReference>
<evidence type="ECO:0000256" key="2">
    <source>
        <dbReference type="ARBA" id="ARBA00010333"/>
    </source>
</evidence>
<evidence type="ECO:0000256" key="1">
    <source>
        <dbReference type="ARBA" id="ARBA00004196"/>
    </source>
</evidence>
<organism evidence="8 9">
    <name type="scientific">Clostridium pasteurianum BC1</name>
    <dbReference type="NCBI Taxonomy" id="86416"/>
    <lineage>
        <taxon>Bacteria</taxon>
        <taxon>Bacillati</taxon>
        <taxon>Bacillota</taxon>
        <taxon>Clostridia</taxon>
        <taxon>Eubacteriales</taxon>
        <taxon>Clostridiaceae</taxon>
        <taxon>Clostridium</taxon>
    </lineage>
</organism>
<dbReference type="Gene3D" id="3.40.190.10">
    <property type="entry name" value="Periplasmic binding protein-like II"/>
    <property type="match status" value="2"/>
</dbReference>
<dbReference type="CDD" id="cd13530">
    <property type="entry name" value="PBP2_peptides_like"/>
    <property type="match status" value="1"/>
</dbReference>
<keyword evidence="9" id="KW-1185">Reference proteome</keyword>
<keyword evidence="3 5" id="KW-0732">Signal</keyword>
<protein>
    <submittedName>
        <fullName evidence="8">Periplasmic component of amino acid ABC-type transporter/signal transduction system</fullName>
    </submittedName>
</protein>
<evidence type="ECO:0000259" key="7">
    <source>
        <dbReference type="SMART" id="SM00079"/>
    </source>
</evidence>
<evidence type="ECO:0000256" key="3">
    <source>
        <dbReference type="ARBA" id="ARBA00022729"/>
    </source>
</evidence>
<dbReference type="PANTHER" id="PTHR35936:SF19">
    <property type="entry name" value="AMINO-ACID-BINDING PROTEIN YXEM-RELATED"/>
    <property type="match status" value="1"/>
</dbReference>
<feature type="signal peptide" evidence="5">
    <location>
        <begin position="1"/>
        <end position="19"/>
    </location>
</feature>
<dbReference type="GO" id="GO:0016020">
    <property type="term" value="C:membrane"/>
    <property type="evidence" value="ECO:0007669"/>
    <property type="project" value="InterPro"/>
</dbReference>
<dbReference type="HOGENOM" id="CLU_019602_18_5_9"/>
<dbReference type="GO" id="GO:0015276">
    <property type="term" value="F:ligand-gated monoatomic ion channel activity"/>
    <property type="evidence" value="ECO:0007669"/>
    <property type="project" value="InterPro"/>
</dbReference>
<gene>
    <name evidence="8" type="ORF">Clopa_0644</name>
</gene>
<dbReference type="SUPFAM" id="SSF53850">
    <property type="entry name" value="Periplasmic binding protein-like II"/>
    <property type="match status" value="1"/>
</dbReference>
<comment type="similarity">
    <text evidence="2 4">Belongs to the bacterial solute-binding protein 3 family.</text>
</comment>
<evidence type="ECO:0000256" key="5">
    <source>
        <dbReference type="SAM" id="SignalP"/>
    </source>
</evidence>
<evidence type="ECO:0000259" key="6">
    <source>
        <dbReference type="SMART" id="SM00062"/>
    </source>
</evidence>
<evidence type="ECO:0000313" key="9">
    <source>
        <dbReference type="Proteomes" id="UP000013523"/>
    </source>
</evidence>
<dbReference type="OrthoDB" id="9775197at2"/>
<sequence length="269" mass="29248">MKKITALLIGLIISATVFAGCGKSNTSSNSGGSTLSNIKSAGTIVIGVDDTYPPMEFRDKNGKLVGFDVDVADAVAKKLGVKTKYVPTAWDGIFLALNSKKFDIIQSSVSITDDRKKNMIFSDPYIYGGSSIFVKADNTTIKTGDDLKGKIVGCQVGTTSQDVLSKMSGLKEVKKYNAMTDAFMDLANGRVEAVVSDPEVGDYYISSQKDKIKRLSSALNEEPIGVAFRKNDTELRDAYQKALNELKQDGTLSKISEKWFGNDIYKDKK</sequence>
<dbReference type="PATRIC" id="fig|86416.3.peg.628"/>
<name>R4K583_CLOPA</name>
<dbReference type="Proteomes" id="UP000013523">
    <property type="component" value="Chromosome"/>
</dbReference>
<feature type="domain" description="Ionotropic glutamate receptor C-terminal" evidence="7">
    <location>
        <begin position="43"/>
        <end position="262"/>
    </location>
</feature>
<proteinExistence type="inferred from homology"/>
<reference evidence="8 9" key="1">
    <citation type="submission" date="2012-01" db="EMBL/GenBank/DDBJ databases">
        <title>Complete sequence of chromosome of Clostridium pasteurianum BC1.</title>
        <authorList>
            <consortium name="US DOE Joint Genome Institute"/>
            <person name="Lucas S."/>
            <person name="Han J."/>
            <person name="Lapidus A."/>
            <person name="Cheng J.-F."/>
            <person name="Goodwin L."/>
            <person name="Pitluck S."/>
            <person name="Peters L."/>
            <person name="Mikhailova N."/>
            <person name="Teshima H."/>
            <person name="Detter J.C."/>
            <person name="Han C."/>
            <person name="Tapia R."/>
            <person name="Land M."/>
            <person name="Hauser L."/>
            <person name="Kyrpides N."/>
            <person name="Ivanova N."/>
            <person name="Pagani I."/>
            <person name="Dunn J."/>
            <person name="Taghavi S."/>
            <person name="Francis A."/>
            <person name="van der Lelie D."/>
            <person name="Woyke T."/>
        </authorList>
    </citation>
    <scope>NUCLEOTIDE SEQUENCE [LARGE SCALE GENOMIC DNA]</scope>
    <source>
        <strain evidence="8 9">BC1</strain>
    </source>
</reference>
<dbReference type="PANTHER" id="PTHR35936">
    <property type="entry name" value="MEMBRANE-BOUND LYTIC MUREIN TRANSGLYCOSYLASE F"/>
    <property type="match status" value="1"/>
</dbReference>
<dbReference type="SMART" id="SM00062">
    <property type="entry name" value="PBPb"/>
    <property type="match status" value="1"/>
</dbReference>
<evidence type="ECO:0000256" key="4">
    <source>
        <dbReference type="RuleBase" id="RU003744"/>
    </source>
</evidence>
<accession>R4K583</accession>
<comment type="subcellular location">
    <subcellularLocation>
        <location evidence="1">Cell envelope</location>
    </subcellularLocation>
</comment>
<feature type="domain" description="Solute-binding protein family 3/N-terminal" evidence="6">
    <location>
        <begin position="43"/>
        <end position="263"/>
    </location>
</feature>
<dbReference type="eggNOG" id="COG0834">
    <property type="taxonomic scope" value="Bacteria"/>
</dbReference>
<dbReference type="Pfam" id="PF00497">
    <property type="entry name" value="SBP_bac_3"/>
    <property type="match status" value="1"/>
</dbReference>
<dbReference type="KEGG" id="cpas:Clopa_0644"/>
<dbReference type="STRING" id="86416.Clopa_0644"/>
<dbReference type="InterPro" id="IPR001320">
    <property type="entry name" value="Iontro_rcpt_C"/>
</dbReference>